<dbReference type="Proteomes" id="UP000701853">
    <property type="component" value="Chromosome 5"/>
</dbReference>
<organism evidence="2 3">
    <name type="scientific">Gossypium anomalum</name>
    <dbReference type="NCBI Taxonomy" id="47600"/>
    <lineage>
        <taxon>Eukaryota</taxon>
        <taxon>Viridiplantae</taxon>
        <taxon>Streptophyta</taxon>
        <taxon>Embryophyta</taxon>
        <taxon>Tracheophyta</taxon>
        <taxon>Spermatophyta</taxon>
        <taxon>Magnoliopsida</taxon>
        <taxon>eudicotyledons</taxon>
        <taxon>Gunneridae</taxon>
        <taxon>Pentapetalae</taxon>
        <taxon>rosids</taxon>
        <taxon>malvids</taxon>
        <taxon>Malvales</taxon>
        <taxon>Malvaceae</taxon>
        <taxon>Malvoideae</taxon>
        <taxon>Gossypium</taxon>
    </lineage>
</organism>
<dbReference type="PANTHER" id="PTHR31142">
    <property type="entry name" value="TOBAMOVIRUS MULTIPLICATION PROTEIN 1-LIKE ISOFORM X1"/>
    <property type="match status" value="1"/>
</dbReference>
<gene>
    <name evidence="2" type="ORF">CXB51_012048</name>
</gene>
<feature type="transmembrane region" description="Helical" evidence="1">
    <location>
        <begin position="166"/>
        <end position="186"/>
    </location>
</feature>
<dbReference type="InterPro" id="IPR040226">
    <property type="entry name" value="THH1/TOM1/TOM3"/>
</dbReference>
<name>A0A8J5Z688_9ROSI</name>
<proteinExistence type="predicted"/>
<protein>
    <submittedName>
        <fullName evidence="2">Uncharacterized protein</fullName>
    </submittedName>
</protein>
<dbReference type="PANTHER" id="PTHR31142:SF4">
    <property type="entry name" value="OS01G0751300 PROTEIN"/>
    <property type="match status" value="1"/>
</dbReference>
<sequence>MHVNNRCYIYWLAPLILRVAMLVIFLWFCSDGVPQNSILCYISPAFVILMMKRKRMMNRVLSSIADSRICYPFRLIHVGNRQKIVILVKFPILVFLFMTTFSVLIWIGMEDNPIESSMMSRVYVDLFAAAQLLLGGALAYYGLLLICQKMRTVRSERASSEIWKVYYHIILHAFVPLSIVLSFWAVAGLATLSVLCFTSSSFVPLFTNIPICFITGMYRTYMVFILLKSTVTRAGLPQQAHRFRYQEVVLYDCWFIQEHLCAMWT</sequence>
<evidence type="ECO:0000313" key="3">
    <source>
        <dbReference type="Proteomes" id="UP000701853"/>
    </source>
</evidence>
<keyword evidence="1" id="KW-0812">Transmembrane</keyword>
<keyword evidence="1" id="KW-1133">Transmembrane helix</keyword>
<feature type="transmembrane region" description="Helical" evidence="1">
    <location>
        <begin position="84"/>
        <end position="107"/>
    </location>
</feature>
<keyword evidence="3" id="KW-1185">Reference proteome</keyword>
<evidence type="ECO:0000313" key="2">
    <source>
        <dbReference type="EMBL" id="KAG8494567.1"/>
    </source>
</evidence>
<feature type="transmembrane region" description="Helical" evidence="1">
    <location>
        <begin position="192"/>
        <end position="218"/>
    </location>
</feature>
<feature type="transmembrane region" description="Helical" evidence="1">
    <location>
        <begin position="34"/>
        <end position="51"/>
    </location>
</feature>
<accession>A0A8J5Z688</accession>
<dbReference type="OrthoDB" id="747122at2759"/>
<keyword evidence="1" id="KW-0472">Membrane</keyword>
<comment type="caution">
    <text evidence="2">The sequence shown here is derived from an EMBL/GenBank/DDBJ whole genome shotgun (WGS) entry which is preliminary data.</text>
</comment>
<dbReference type="EMBL" id="JAHUZN010000005">
    <property type="protein sequence ID" value="KAG8494567.1"/>
    <property type="molecule type" value="Genomic_DNA"/>
</dbReference>
<dbReference type="AlphaFoldDB" id="A0A8J5Z688"/>
<reference evidence="2 3" key="1">
    <citation type="journal article" date="2021" name="bioRxiv">
        <title>The Gossypium anomalum genome as a resource for cotton improvement and evolutionary analysis of hybrid incompatibility.</title>
        <authorList>
            <person name="Grover C.E."/>
            <person name="Yuan D."/>
            <person name="Arick M.A."/>
            <person name="Miller E.R."/>
            <person name="Hu G."/>
            <person name="Peterson D.G."/>
            <person name="Wendel J.F."/>
            <person name="Udall J.A."/>
        </authorList>
    </citation>
    <scope>NUCLEOTIDE SEQUENCE [LARGE SCALE GENOMIC DNA]</scope>
    <source>
        <strain evidence="2">JFW-Udall</strain>
        <tissue evidence="2">Leaf</tissue>
    </source>
</reference>
<evidence type="ECO:0000256" key="1">
    <source>
        <dbReference type="SAM" id="Phobius"/>
    </source>
</evidence>
<feature type="transmembrane region" description="Helical" evidence="1">
    <location>
        <begin position="7"/>
        <end position="28"/>
    </location>
</feature>
<feature type="transmembrane region" description="Helical" evidence="1">
    <location>
        <begin position="127"/>
        <end position="146"/>
    </location>
</feature>